<reference evidence="1 2" key="1">
    <citation type="submission" date="2016-11" db="EMBL/GenBank/DDBJ databases">
        <authorList>
            <person name="Jaros S."/>
            <person name="Januszkiewicz K."/>
            <person name="Wedrychowicz H."/>
        </authorList>
    </citation>
    <scope>NUCLEOTIDE SEQUENCE [LARGE SCALE GENOMIC DNA]</scope>
    <source>
        <strain evidence="1 2">DSM 21986</strain>
    </source>
</reference>
<protein>
    <submittedName>
        <fullName evidence="1">Uncharacterized protein</fullName>
    </submittedName>
</protein>
<dbReference type="Proteomes" id="UP000184041">
    <property type="component" value="Unassembled WGS sequence"/>
</dbReference>
<evidence type="ECO:0000313" key="2">
    <source>
        <dbReference type="Proteomes" id="UP000184041"/>
    </source>
</evidence>
<sequence length="40" mass="4306">MGPGGVASSLLGIGIIRRKVHLVYFCDSTARDQLFGEKGR</sequence>
<gene>
    <name evidence="1" type="ORF">SAMN05443144_1356</name>
</gene>
<keyword evidence="2" id="KW-1185">Reference proteome</keyword>
<proteinExistence type="predicted"/>
<name>A0A1M5KW12_9BACT</name>
<organism evidence="1 2">
    <name type="scientific">Fodinibius roseus</name>
    <dbReference type="NCBI Taxonomy" id="1194090"/>
    <lineage>
        <taxon>Bacteria</taxon>
        <taxon>Pseudomonadati</taxon>
        <taxon>Balneolota</taxon>
        <taxon>Balneolia</taxon>
        <taxon>Balneolales</taxon>
        <taxon>Balneolaceae</taxon>
        <taxon>Fodinibius</taxon>
    </lineage>
</organism>
<dbReference type="EMBL" id="FQUS01000035">
    <property type="protein sequence ID" value="SHG56916.1"/>
    <property type="molecule type" value="Genomic_DNA"/>
</dbReference>
<dbReference type="AlphaFoldDB" id="A0A1M5KW12"/>
<accession>A0A1M5KW12</accession>
<evidence type="ECO:0000313" key="1">
    <source>
        <dbReference type="EMBL" id="SHG56916.1"/>
    </source>
</evidence>